<reference evidence="4 5" key="1">
    <citation type="submission" date="2015-12" db="EMBL/GenBank/DDBJ databases">
        <title>Draft genome of the nematode, Onchocerca flexuosa.</title>
        <authorList>
            <person name="Mitreva M."/>
        </authorList>
    </citation>
    <scope>NUCLEOTIDE SEQUENCE [LARGE SCALE GENOMIC DNA]</scope>
    <source>
        <strain evidence="4">Red Deer</strain>
    </source>
</reference>
<dbReference type="OrthoDB" id="5786298at2759"/>
<dbReference type="PANTHER" id="PTHR43903">
    <property type="entry name" value="NEUROLIGIN"/>
    <property type="match status" value="1"/>
</dbReference>
<dbReference type="EMBL" id="KZ271271">
    <property type="protein sequence ID" value="OZC05405.1"/>
    <property type="molecule type" value="Genomic_DNA"/>
</dbReference>
<proteinExistence type="inferred from homology"/>
<evidence type="ECO:0000313" key="4">
    <source>
        <dbReference type="EMBL" id="OZC05405.1"/>
    </source>
</evidence>
<name>A0A238BLD5_9BILA</name>
<dbReference type="Gene3D" id="3.40.50.1820">
    <property type="entry name" value="alpha/beta hydrolase"/>
    <property type="match status" value="1"/>
</dbReference>
<dbReference type="Pfam" id="PF00135">
    <property type="entry name" value="COesterase"/>
    <property type="match status" value="1"/>
</dbReference>
<evidence type="ECO:0000256" key="1">
    <source>
        <dbReference type="ARBA" id="ARBA00005964"/>
    </source>
</evidence>
<dbReference type="InterPro" id="IPR051093">
    <property type="entry name" value="Neuroligin/BSAL"/>
</dbReference>
<dbReference type="SUPFAM" id="SSF53474">
    <property type="entry name" value="alpha/beta-Hydrolases"/>
    <property type="match status" value="1"/>
</dbReference>
<protein>
    <recommendedName>
        <fullName evidence="3">Carboxylesterase type B domain-containing protein</fullName>
    </recommendedName>
</protein>
<feature type="domain" description="Carboxylesterase type B" evidence="3">
    <location>
        <begin position="37"/>
        <end position="143"/>
    </location>
</feature>
<dbReference type="Proteomes" id="UP000242913">
    <property type="component" value="Unassembled WGS sequence"/>
</dbReference>
<accession>A0A238BLD5</accession>
<evidence type="ECO:0000256" key="2">
    <source>
        <dbReference type="SAM" id="MobiDB-lite"/>
    </source>
</evidence>
<dbReference type="AlphaFoldDB" id="A0A238BLD5"/>
<dbReference type="InterPro" id="IPR002018">
    <property type="entry name" value="CarbesteraseB"/>
</dbReference>
<evidence type="ECO:0000259" key="3">
    <source>
        <dbReference type="Pfam" id="PF00135"/>
    </source>
</evidence>
<feature type="non-terminal residue" evidence="4">
    <location>
        <position position="147"/>
    </location>
</feature>
<organism evidence="4 5">
    <name type="scientific">Onchocerca flexuosa</name>
    <dbReference type="NCBI Taxonomy" id="387005"/>
    <lineage>
        <taxon>Eukaryota</taxon>
        <taxon>Metazoa</taxon>
        <taxon>Ecdysozoa</taxon>
        <taxon>Nematoda</taxon>
        <taxon>Chromadorea</taxon>
        <taxon>Rhabditida</taxon>
        <taxon>Spirurina</taxon>
        <taxon>Spiruromorpha</taxon>
        <taxon>Filarioidea</taxon>
        <taxon>Onchocercidae</taxon>
        <taxon>Onchocerca</taxon>
    </lineage>
</organism>
<gene>
    <name evidence="4" type="ORF">X798_07622</name>
</gene>
<feature type="compositionally biased region" description="Polar residues" evidence="2">
    <location>
        <begin position="9"/>
        <end position="30"/>
    </location>
</feature>
<keyword evidence="5" id="KW-1185">Reference proteome</keyword>
<feature type="region of interest" description="Disordered" evidence="2">
    <location>
        <begin position="1"/>
        <end position="45"/>
    </location>
</feature>
<sequence>MPLPPPPTLSQRPSITNSMTAPLDSTSSKTNEFESGRTGSYQNYNDATHNDALITKCNHFQEQDHPKTIRNGVLAALSDVLFVAPLIETARLHSLDDDQKTSNTFMFLFAHESKNMAEEMLATGIQGSISGDHIPYIFGHPLNDDDD</sequence>
<comment type="similarity">
    <text evidence="1">Belongs to the type-B carboxylesterase/lipase family.</text>
</comment>
<evidence type="ECO:0000313" key="5">
    <source>
        <dbReference type="Proteomes" id="UP000242913"/>
    </source>
</evidence>
<dbReference type="InterPro" id="IPR029058">
    <property type="entry name" value="AB_hydrolase_fold"/>
</dbReference>